<dbReference type="AlphaFoldDB" id="T1CG30"/>
<organism evidence="1">
    <name type="scientific">mine drainage metagenome</name>
    <dbReference type="NCBI Taxonomy" id="410659"/>
    <lineage>
        <taxon>unclassified sequences</taxon>
        <taxon>metagenomes</taxon>
        <taxon>ecological metagenomes</taxon>
    </lineage>
</organism>
<dbReference type="EMBL" id="AUZX01000417">
    <property type="protein sequence ID" value="EQD80753.1"/>
    <property type="molecule type" value="Genomic_DNA"/>
</dbReference>
<gene>
    <name evidence="1" type="ORF">B1A_00559</name>
</gene>
<name>T1CG30_9ZZZZ</name>
<reference evidence="1" key="2">
    <citation type="journal article" date="2014" name="ISME J.">
        <title>Microbial stratification in low pH oxic and suboxic macroscopic growths along an acid mine drainage.</title>
        <authorList>
            <person name="Mendez-Garcia C."/>
            <person name="Mesa V."/>
            <person name="Sprenger R.R."/>
            <person name="Richter M."/>
            <person name="Diez M.S."/>
            <person name="Solano J."/>
            <person name="Bargiela R."/>
            <person name="Golyshina O.V."/>
            <person name="Manteca A."/>
            <person name="Ramos J.L."/>
            <person name="Gallego J.R."/>
            <person name="Llorente I."/>
            <person name="Martins Dos Santos V.A."/>
            <person name="Jensen O.N."/>
            <person name="Pelaez A.I."/>
            <person name="Sanchez J."/>
            <person name="Ferrer M."/>
        </authorList>
    </citation>
    <scope>NUCLEOTIDE SEQUENCE</scope>
</reference>
<evidence type="ECO:0000313" key="1">
    <source>
        <dbReference type="EMBL" id="EQD80753.1"/>
    </source>
</evidence>
<reference evidence="1" key="1">
    <citation type="submission" date="2013-08" db="EMBL/GenBank/DDBJ databases">
        <authorList>
            <person name="Mendez C."/>
            <person name="Richter M."/>
            <person name="Ferrer M."/>
            <person name="Sanchez J."/>
        </authorList>
    </citation>
    <scope>NUCLEOTIDE SEQUENCE</scope>
</reference>
<comment type="caution">
    <text evidence="1">The sequence shown here is derived from an EMBL/GenBank/DDBJ whole genome shotgun (WGS) entry which is preliminary data.</text>
</comment>
<proteinExistence type="predicted"/>
<feature type="non-terminal residue" evidence="1">
    <location>
        <position position="1"/>
    </location>
</feature>
<accession>T1CG30</accession>
<sequence length="188" mass="21480">TFIQELKKRIGNSIFLYAGSTEIKSTNELESFMRIGKSVNIVSIDGDITKVERRKLNSVRPQLEVVGNLQECIASLEKFVSSNKSNLESKKGILTVIINEDLSMQDVQDVLSKYTELFFIRTPIIKSQVSQKYSAPSTTESLRELFTEYFDDDHGKGELAYDFFRIILDNEPEDVLNSLNRKLDLEVE</sequence>
<protein>
    <submittedName>
        <fullName evidence="1">Uncharacterized protein</fullName>
    </submittedName>
</protein>